<gene>
    <name evidence="1" type="ORF">RFI_02639</name>
</gene>
<proteinExistence type="predicted"/>
<dbReference type="InterPro" id="IPR011989">
    <property type="entry name" value="ARM-like"/>
</dbReference>
<protein>
    <submittedName>
        <fullName evidence="1">Uncharacterized protein</fullName>
    </submittedName>
</protein>
<dbReference type="EMBL" id="ASPP01002556">
    <property type="protein sequence ID" value="ETO34455.1"/>
    <property type="molecule type" value="Genomic_DNA"/>
</dbReference>
<dbReference type="Gene3D" id="1.25.40.20">
    <property type="entry name" value="Ankyrin repeat-containing domain"/>
    <property type="match status" value="1"/>
</dbReference>
<accession>X6P7G7</accession>
<reference evidence="1 2" key="1">
    <citation type="journal article" date="2013" name="Curr. Biol.">
        <title>The Genome of the Foraminiferan Reticulomyxa filosa.</title>
        <authorList>
            <person name="Glockner G."/>
            <person name="Hulsmann N."/>
            <person name="Schleicher M."/>
            <person name="Noegel A.A."/>
            <person name="Eichinger L."/>
            <person name="Gallinger C."/>
            <person name="Pawlowski J."/>
            <person name="Sierra R."/>
            <person name="Euteneuer U."/>
            <person name="Pillet L."/>
            <person name="Moustafa A."/>
            <person name="Platzer M."/>
            <person name="Groth M."/>
            <person name="Szafranski K."/>
            <person name="Schliwa M."/>
        </authorList>
    </citation>
    <scope>NUCLEOTIDE SEQUENCE [LARGE SCALE GENOMIC DNA]</scope>
</reference>
<sequence>YVLVHPDIHSCVIDQFKQLKCKPHDNLYADRIFPRLHIFRKTSDIDIQYFELLLRRCGYYYCKLILEELTEDQLNDAIKILISALSETDIREKSETDIREKSAKLLLEVGSKLNEQQAKYVFLILMTGINYEKNEHSCGELLASIAIRLGGKYLEDAFEYGMFFKDELEILLIKLHEGERNENVFQYLINGLDNPIADFSRLCAKVLEKISMKLKEEHLNVALRRLSRRLRNTWILGHFSTSFEKISVKLNEEQLQYSFQCLIDGLEDEDRLMRIECAKMLVKLSIKWNQVQLDYAFRCLICGLNDRFVYVHKAYAELLVAHPMKWSQVQFDDAFKCLVNRLNEDIGWGYIYPIKIILMKLKDEYLDIAFKNLMDGLNNNKQRIRKECVDLLTAASMQWNKIQLDTLFVRLTMKESKDRDEHVRYSCAKAIQELLLQLDDKQINEAFGYLISGFKDKNKNVQCLCAKSLGKIVEKLNRIQLNIAFQCVMKKFNDKNEDIIVRKSSAESIVSIAVKLSEAQLNDASKCLVDRLNDEQEDELHEYCAYWIDKLLMKLNGIDENTLSLRESLEATLTIFEERQCNDEFMWLFNMFKKADSIKPHYSLQLSTLFWEPNGRKYNSAFKGKNEHVRNLCAYVIKGIALKLNEKQMDEVFEYFPFDRDHHILFFYLDSDDIDKRIHNFNDKQLYLFTKFYSQFLKKDNKVIEILLRISDDMWQRVIMYMLKMDTPRKEKEKRKFIDKKYTQQNQLNGNKEMNNINDIHMEILVLFLWAWIPRIQFNSNDKNLINSDAFNKLLQCCNEKAIRWKFPIEQKWNVDDNDIPHPRCDTSKPKDRYNVVCESARLGDMSQLTSALQDHRIDINDAFNEYGNAPLILAINNKRWDIARYCIEQGAWIDVRGGAFNENTSQTPVECM</sequence>
<evidence type="ECO:0000313" key="1">
    <source>
        <dbReference type="EMBL" id="ETO34455.1"/>
    </source>
</evidence>
<dbReference type="Gene3D" id="1.25.10.10">
    <property type="entry name" value="Leucine-rich Repeat Variant"/>
    <property type="match status" value="2"/>
</dbReference>
<name>X6P7G7_RETFI</name>
<comment type="caution">
    <text evidence="1">The sequence shown here is derived from an EMBL/GenBank/DDBJ whole genome shotgun (WGS) entry which is preliminary data.</text>
</comment>
<dbReference type="AlphaFoldDB" id="X6P7G7"/>
<dbReference type="SUPFAM" id="SSF48403">
    <property type="entry name" value="Ankyrin repeat"/>
    <property type="match status" value="1"/>
</dbReference>
<keyword evidence="2" id="KW-1185">Reference proteome</keyword>
<dbReference type="InterPro" id="IPR036770">
    <property type="entry name" value="Ankyrin_rpt-contain_sf"/>
</dbReference>
<dbReference type="Proteomes" id="UP000023152">
    <property type="component" value="Unassembled WGS sequence"/>
</dbReference>
<dbReference type="SUPFAM" id="SSF48371">
    <property type="entry name" value="ARM repeat"/>
    <property type="match status" value="1"/>
</dbReference>
<feature type="non-terminal residue" evidence="1">
    <location>
        <position position="913"/>
    </location>
</feature>
<dbReference type="InterPro" id="IPR016024">
    <property type="entry name" value="ARM-type_fold"/>
</dbReference>
<organism evidence="1 2">
    <name type="scientific">Reticulomyxa filosa</name>
    <dbReference type="NCBI Taxonomy" id="46433"/>
    <lineage>
        <taxon>Eukaryota</taxon>
        <taxon>Sar</taxon>
        <taxon>Rhizaria</taxon>
        <taxon>Retaria</taxon>
        <taxon>Foraminifera</taxon>
        <taxon>Monothalamids</taxon>
        <taxon>Reticulomyxidae</taxon>
        <taxon>Reticulomyxa</taxon>
    </lineage>
</organism>
<evidence type="ECO:0000313" key="2">
    <source>
        <dbReference type="Proteomes" id="UP000023152"/>
    </source>
</evidence>
<feature type="non-terminal residue" evidence="1">
    <location>
        <position position="1"/>
    </location>
</feature>